<evidence type="ECO:0000259" key="2">
    <source>
        <dbReference type="PROSITE" id="PS50850"/>
    </source>
</evidence>
<evidence type="ECO:0000256" key="1">
    <source>
        <dbReference type="SAM" id="Phobius"/>
    </source>
</evidence>
<reference evidence="4" key="1">
    <citation type="submission" date="2016-10" db="EMBL/GenBank/DDBJ databases">
        <authorList>
            <person name="Varghese N."/>
            <person name="Submissions S."/>
        </authorList>
    </citation>
    <scope>NUCLEOTIDE SEQUENCE [LARGE SCALE GENOMIC DNA]</scope>
    <source>
        <strain evidence="4">CGMCC 1.7739</strain>
    </source>
</reference>
<dbReference type="InterPro" id="IPR036259">
    <property type="entry name" value="MFS_trans_sf"/>
</dbReference>
<accession>A0A1I2MA80</accession>
<dbReference type="Pfam" id="PF07690">
    <property type="entry name" value="MFS_1"/>
    <property type="match status" value="1"/>
</dbReference>
<feature type="transmembrane region" description="Helical" evidence="1">
    <location>
        <begin position="12"/>
        <end position="34"/>
    </location>
</feature>
<organism evidence="3 4">
    <name type="scientific">Halopelagius inordinatus</name>
    <dbReference type="NCBI Taxonomy" id="553467"/>
    <lineage>
        <taxon>Archaea</taxon>
        <taxon>Methanobacteriati</taxon>
        <taxon>Methanobacteriota</taxon>
        <taxon>Stenosarchaea group</taxon>
        <taxon>Halobacteria</taxon>
        <taxon>Halobacteriales</taxon>
        <taxon>Haloferacaceae</taxon>
    </lineage>
</organism>
<dbReference type="RefSeq" id="WP_092888289.1">
    <property type="nucleotide sequence ID" value="NZ_FOOQ01000001.1"/>
</dbReference>
<dbReference type="PANTHER" id="PTHR43129:SF1">
    <property type="entry name" value="FOSMIDOMYCIN RESISTANCE PROTEIN"/>
    <property type="match status" value="1"/>
</dbReference>
<feature type="transmembrane region" description="Helical" evidence="1">
    <location>
        <begin position="218"/>
        <end position="238"/>
    </location>
</feature>
<dbReference type="GO" id="GO:0022857">
    <property type="term" value="F:transmembrane transporter activity"/>
    <property type="evidence" value="ECO:0007669"/>
    <property type="project" value="InterPro"/>
</dbReference>
<dbReference type="EMBL" id="FOOQ01000001">
    <property type="protein sequence ID" value="SFF88373.1"/>
    <property type="molecule type" value="Genomic_DNA"/>
</dbReference>
<dbReference type="STRING" id="553467.SAMN04488063_0648"/>
<feature type="transmembrane region" description="Helical" evidence="1">
    <location>
        <begin position="46"/>
        <end position="66"/>
    </location>
</feature>
<name>A0A1I2MA80_9EURY</name>
<gene>
    <name evidence="3" type="ORF">SAMN04488063_0648</name>
</gene>
<evidence type="ECO:0000313" key="4">
    <source>
        <dbReference type="Proteomes" id="UP000198876"/>
    </source>
</evidence>
<keyword evidence="1" id="KW-0812">Transmembrane</keyword>
<evidence type="ECO:0000313" key="3">
    <source>
        <dbReference type="EMBL" id="SFF88373.1"/>
    </source>
</evidence>
<feature type="transmembrane region" description="Helical" evidence="1">
    <location>
        <begin position="308"/>
        <end position="326"/>
    </location>
</feature>
<dbReference type="InterPro" id="IPR011701">
    <property type="entry name" value="MFS"/>
</dbReference>
<dbReference type="InterPro" id="IPR020846">
    <property type="entry name" value="MFS_dom"/>
</dbReference>
<keyword evidence="4" id="KW-1185">Reference proteome</keyword>
<feature type="transmembrane region" description="Helical" evidence="1">
    <location>
        <begin position="164"/>
        <end position="184"/>
    </location>
</feature>
<feature type="domain" description="Major facilitator superfamily (MFS) profile" evidence="2">
    <location>
        <begin position="12"/>
        <end position="399"/>
    </location>
</feature>
<protein>
    <submittedName>
        <fullName evidence="3">Sugar phosphate permease</fullName>
    </submittedName>
</protein>
<keyword evidence="1" id="KW-0472">Membrane</keyword>
<sequence>MGRYRRDDATFVVGVVSVAHFLSHVFLLAYPPLFPLLAAEFDASTAQLGLLVTAIYVPQLLLQLPFGEVVDRIGAKWVLVSGLALTSLSIGGSGFATSYWTLLGFAFASGIGQSVFHPADYALLGAVTTPDNEGIGFSAHTFGGYAGFAAAPLVVGNVGLAVSWNHALVGAGVVGAVVAVGIALTTDSVHARQVAERPGDSASETLRQMVGFVKQSDLLLVFVFYLISMMALVGLQSFTTVLAADAYGFSESTANTLLTVHLACTAVGVVAGGPLADLASFRRVVVGMFVLSAAGVGVLVLGVSSASFAVALAALSLTGFLFGLALPSRDKFANSVADPDAVGKSFGFFFTGLSVGAVVSPTLLGIVIDVWSAPSAFVVVGALLVVAASVVVAATYATAEP</sequence>
<dbReference type="PANTHER" id="PTHR43129">
    <property type="entry name" value="FOSMIDOMYCIN RESISTANCE PROTEIN"/>
    <property type="match status" value="1"/>
</dbReference>
<dbReference type="Proteomes" id="UP000198876">
    <property type="component" value="Unassembled WGS sequence"/>
</dbReference>
<dbReference type="SUPFAM" id="SSF103473">
    <property type="entry name" value="MFS general substrate transporter"/>
    <property type="match status" value="1"/>
</dbReference>
<feature type="transmembrane region" description="Helical" evidence="1">
    <location>
        <begin position="78"/>
        <end position="100"/>
    </location>
</feature>
<feature type="transmembrane region" description="Helical" evidence="1">
    <location>
        <begin position="374"/>
        <end position="397"/>
    </location>
</feature>
<keyword evidence="1" id="KW-1133">Transmembrane helix</keyword>
<dbReference type="GO" id="GO:0005886">
    <property type="term" value="C:plasma membrane"/>
    <property type="evidence" value="ECO:0007669"/>
    <property type="project" value="TreeGrafter"/>
</dbReference>
<proteinExistence type="predicted"/>
<feature type="transmembrane region" description="Helical" evidence="1">
    <location>
        <begin position="283"/>
        <end position="302"/>
    </location>
</feature>
<feature type="transmembrane region" description="Helical" evidence="1">
    <location>
        <begin position="346"/>
        <end position="368"/>
    </location>
</feature>
<feature type="transmembrane region" description="Helical" evidence="1">
    <location>
        <begin position="258"/>
        <end position="276"/>
    </location>
</feature>
<dbReference type="PROSITE" id="PS50850">
    <property type="entry name" value="MFS"/>
    <property type="match status" value="1"/>
</dbReference>
<dbReference type="OrthoDB" id="29061at2157"/>
<dbReference type="AlphaFoldDB" id="A0A1I2MA80"/>
<dbReference type="Gene3D" id="1.20.1250.20">
    <property type="entry name" value="MFS general substrate transporter like domains"/>
    <property type="match status" value="1"/>
</dbReference>